<dbReference type="Gene3D" id="3.30.450.90">
    <property type="match status" value="1"/>
</dbReference>
<dbReference type="InterPro" id="IPR001482">
    <property type="entry name" value="T2SS/T4SS_dom"/>
</dbReference>
<accession>A0A0C2R276</accession>
<dbReference type="InterPro" id="IPR047667">
    <property type="entry name" value="ATPase_ComGA"/>
</dbReference>
<dbReference type="PANTHER" id="PTHR30258">
    <property type="entry name" value="TYPE II SECRETION SYSTEM PROTEIN GSPE-RELATED"/>
    <property type="match status" value="1"/>
</dbReference>
<evidence type="ECO:0000313" key="6">
    <source>
        <dbReference type="Proteomes" id="UP000031938"/>
    </source>
</evidence>
<dbReference type="GO" id="GO:0005524">
    <property type="term" value="F:ATP binding"/>
    <property type="evidence" value="ECO:0007669"/>
    <property type="project" value="UniProtKB-KW"/>
</dbReference>
<keyword evidence="6" id="KW-1185">Reference proteome</keyword>
<dbReference type="RefSeq" id="WP_041090261.1">
    <property type="nucleotide sequence ID" value="NZ_JXRP01000019.1"/>
</dbReference>
<comment type="similarity">
    <text evidence="1">Belongs to the GSP E family.</text>
</comment>
<dbReference type="SMART" id="SM00382">
    <property type="entry name" value="AAA"/>
    <property type="match status" value="1"/>
</dbReference>
<evidence type="ECO:0000256" key="1">
    <source>
        <dbReference type="ARBA" id="ARBA00006611"/>
    </source>
</evidence>
<dbReference type="NCBIfam" id="NF041000">
    <property type="entry name" value="ATPase_ComGA"/>
    <property type="match status" value="1"/>
</dbReference>
<evidence type="ECO:0000256" key="2">
    <source>
        <dbReference type="ARBA" id="ARBA00022741"/>
    </source>
</evidence>
<dbReference type="InterPro" id="IPR027417">
    <property type="entry name" value="P-loop_NTPase"/>
</dbReference>
<dbReference type="PANTHER" id="PTHR30258:SF2">
    <property type="entry name" value="COMG OPERON PROTEIN 1"/>
    <property type="match status" value="1"/>
</dbReference>
<dbReference type="GO" id="GO:0005886">
    <property type="term" value="C:plasma membrane"/>
    <property type="evidence" value="ECO:0007669"/>
    <property type="project" value="TreeGrafter"/>
</dbReference>
<gene>
    <name evidence="5" type="ORF">KP78_33540</name>
</gene>
<dbReference type="SUPFAM" id="SSF52540">
    <property type="entry name" value="P-loop containing nucleoside triphosphate hydrolases"/>
    <property type="match status" value="1"/>
</dbReference>
<dbReference type="Gene3D" id="3.40.50.300">
    <property type="entry name" value="P-loop containing nucleotide triphosphate hydrolases"/>
    <property type="match status" value="1"/>
</dbReference>
<keyword evidence="2" id="KW-0547">Nucleotide-binding</keyword>
<dbReference type="Pfam" id="PF00437">
    <property type="entry name" value="T2SSE"/>
    <property type="match status" value="1"/>
</dbReference>
<dbReference type="InterPro" id="IPR003593">
    <property type="entry name" value="AAA+_ATPase"/>
</dbReference>
<dbReference type="EMBL" id="JXRP01000019">
    <property type="protein sequence ID" value="KIL44390.1"/>
    <property type="molecule type" value="Genomic_DNA"/>
</dbReference>
<dbReference type="PROSITE" id="PS00662">
    <property type="entry name" value="T2SP_E"/>
    <property type="match status" value="1"/>
</dbReference>
<dbReference type="AlphaFoldDB" id="A0A0C2R276"/>
<dbReference type="Proteomes" id="UP000031938">
    <property type="component" value="Unassembled WGS sequence"/>
</dbReference>
<dbReference type="STRING" id="889306.KP78_33540"/>
<sequence length="359" mass="39938">MSFGAEHFANKLLAEAYRQSCSDIHLLPRGEEMIIQFRIQGELVLHRSLPNSSGERLISHFKFKASLDIGEKRKPQSGSFEHFIEDCVLSLRISTLPASSFTESLVLRLLPQSLSIPIEKLSMFSNSAKRLLSLVHHSHGLLLFTGPTGSGKTTTLYSLVHYCSTTLNRNIITLEDPIERKQDHILQVQINERAGITYASGLRAVLRHDPDMIIVGEIRDAETAKIAARAALSGHLVLSTLHARNAKGAIYRMHELGVSLQELNQTLIGVTAQRLVKINQVIPNENLGARASVFEMISGKELQDILKEKSPGHPTPSLKQLMRKGVALGYVSEKEYDRWMANEVDDTPLGASYLSKTTW</sequence>
<keyword evidence="3" id="KW-0067">ATP-binding</keyword>
<dbReference type="CDD" id="cd01129">
    <property type="entry name" value="PulE-GspE-like"/>
    <property type="match status" value="1"/>
</dbReference>
<comment type="caution">
    <text evidence="5">The sequence shown here is derived from an EMBL/GenBank/DDBJ whole genome shotgun (WGS) entry which is preliminary data.</text>
</comment>
<organism evidence="5 6">
    <name type="scientific">Jeotgalibacillus soli</name>
    <dbReference type="NCBI Taxonomy" id="889306"/>
    <lineage>
        <taxon>Bacteria</taxon>
        <taxon>Bacillati</taxon>
        <taxon>Bacillota</taxon>
        <taxon>Bacilli</taxon>
        <taxon>Bacillales</taxon>
        <taxon>Caryophanaceae</taxon>
        <taxon>Jeotgalibacillus</taxon>
    </lineage>
</organism>
<feature type="domain" description="Bacterial type II secretion system protein E" evidence="4">
    <location>
        <begin position="206"/>
        <end position="220"/>
    </location>
</feature>
<dbReference type="OrthoDB" id="9808272at2"/>
<evidence type="ECO:0000259" key="4">
    <source>
        <dbReference type="PROSITE" id="PS00662"/>
    </source>
</evidence>
<reference evidence="5 6" key="1">
    <citation type="submission" date="2015-01" db="EMBL/GenBank/DDBJ databases">
        <title>Genome sequencing of Jeotgalibacillus soli.</title>
        <authorList>
            <person name="Goh K.M."/>
            <person name="Chan K.-G."/>
            <person name="Yaakop A.S."/>
            <person name="Ee R."/>
            <person name="Gan H.M."/>
            <person name="Chan C.S."/>
        </authorList>
    </citation>
    <scope>NUCLEOTIDE SEQUENCE [LARGE SCALE GENOMIC DNA]</scope>
    <source>
        <strain evidence="5 6">P9</strain>
    </source>
</reference>
<proteinExistence type="inferred from homology"/>
<evidence type="ECO:0000313" key="5">
    <source>
        <dbReference type="EMBL" id="KIL44390.1"/>
    </source>
</evidence>
<name>A0A0C2R276_9BACL</name>
<protein>
    <submittedName>
        <fullName evidence="5">Competence protein ComG</fullName>
    </submittedName>
</protein>
<dbReference type="GO" id="GO:0016887">
    <property type="term" value="F:ATP hydrolysis activity"/>
    <property type="evidence" value="ECO:0007669"/>
    <property type="project" value="TreeGrafter"/>
</dbReference>
<evidence type="ECO:0000256" key="3">
    <source>
        <dbReference type="ARBA" id="ARBA00022840"/>
    </source>
</evidence>
<dbReference type="PATRIC" id="fig|889306.3.peg.3371"/>